<dbReference type="PANTHER" id="PTHR21143:SF133">
    <property type="entry name" value="GUSTATORY AND PHEROMONE RECEPTOR 32A-RELATED"/>
    <property type="match status" value="1"/>
</dbReference>
<dbReference type="GO" id="GO:0030424">
    <property type="term" value="C:axon"/>
    <property type="evidence" value="ECO:0007669"/>
    <property type="project" value="TreeGrafter"/>
</dbReference>
<dbReference type="GO" id="GO:0030425">
    <property type="term" value="C:dendrite"/>
    <property type="evidence" value="ECO:0007669"/>
    <property type="project" value="TreeGrafter"/>
</dbReference>
<evidence type="ECO:0000256" key="1">
    <source>
        <dbReference type="ARBA" id="ARBA00004651"/>
    </source>
</evidence>
<keyword evidence="7 8" id="KW-0807">Transducer</keyword>
<feature type="transmembrane region" description="Helical" evidence="8">
    <location>
        <begin position="135"/>
        <end position="154"/>
    </location>
</feature>
<feature type="transmembrane region" description="Helical" evidence="8">
    <location>
        <begin position="245"/>
        <end position="268"/>
    </location>
</feature>
<sequence length="384" mass="44761">MFHKNYKSNNLNESLMPILIFNLIFGHQIMRYTMDGCKFIQTVFYFILVIIIYGVSMGYSTIAIVTAEWFKYSESVYFAALGTNILIMPVNLILGWVYRNELLLINIRSLNVDKKLVRMGVILHEKKTCNFATKVVIYWLVCSVTINTVAMLWTMKAMSWHQNFLTVYSLQNPLHVNFLVDLLFCSLIRNMEIRFKKINEELIKLEYYLHVTNIRVDDNKPVYILQLSKEIHLELEQLCGKITRVFGLQLITSMASLFFLLTTMTYNLYVTLLARDVPDWALRICIITCWIVIQCSKLLFINHICSRTVNEWKKTGVIIHQLELKFANAEICKTIQQLSIQMIQNPLQIYPLGFIQLGHSFLQGFFGTLATYLIISIQMAPIDR</sequence>
<evidence type="ECO:0000313" key="9">
    <source>
        <dbReference type="EMBL" id="KAH0549035.1"/>
    </source>
</evidence>
<gene>
    <name evidence="9" type="ORF">KQX54_005283</name>
</gene>
<keyword evidence="3 8" id="KW-0812">Transmembrane</keyword>
<feature type="transmembrane region" description="Helical" evidence="8">
    <location>
        <begin position="42"/>
        <end position="65"/>
    </location>
</feature>
<evidence type="ECO:0000256" key="5">
    <source>
        <dbReference type="ARBA" id="ARBA00023136"/>
    </source>
</evidence>
<evidence type="ECO:0000313" key="10">
    <source>
        <dbReference type="Proteomes" id="UP000826195"/>
    </source>
</evidence>
<comment type="caution">
    <text evidence="9">The sequence shown here is derived from an EMBL/GenBank/DDBJ whole genome shotgun (WGS) entry which is preliminary data.</text>
</comment>
<organism evidence="9 10">
    <name type="scientific">Cotesia glomerata</name>
    <name type="common">Lepidopteran parasitic wasp</name>
    <name type="synonym">Apanteles glomeratus</name>
    <dbReference type="NCBI Taxonomy" id="32391"/>
    <lineage>
        <taxon>Eukaryota</taxon>
        <taxon>Metazoa</taxon>
        <taxon>Ecdysozoa</taxon>
        <taxon>Arthropoda</taxon>
        <taxon>Hexapoda</taxon>
        <taxon>Insecta</taxon>
        <taxon>Pterygota</taxon>
        <taxon>Neoptera</taxon>
        <taxon>Endopterygota</taxon>
        <taxon>Hymenoptera</taxon>
        <taxon>Apocrita</taxon>
        <taxon>Ichneumonoidea</taxon>
        <taxon>Braconidae</taxon>
        <taxon>Microgastrinae</taxon>
        <taxon>Cotesia</taxon>
    </lineage>
</organism>
<keyword evidence="2 8" id="KW-1003">Cell membrane</keyword>
<dbReference type="InterPro" id="IPR013604">
    <property type="entry name" value="7TM_chemorcpt"/>
</dbReference>
<evidence type="ECO:0000256" key="8">
    <source>
        <dbReference type="RuleBase" id="RU363108"/>
    </source>
</evidence>
<dbReference type="Pfam" id="PF08395">
    <property type="entry name" value="7tm_7"/>
    <property type="match status" value="1"/>
</dbReference>
<dbReference type="GO" id="GO:0007635">
    <property type="term" value="P:chemosensory behavior"/>
    <property type="evidence" value="ECO:0007669"/>
    <property type="project" value="TreeGrafter"/>
</dbReference>
<feature type="transmembrane region" description="Helical" evidence="8">
    <location>
        <begin position="77"/>
        <end position="98"/>
    </location>
</feature>
<protein>
    <recommendedName>
        <fullName evidence="8">Gustatory receptor</fullName>
    </recommendedName>
</protein>
<keyword evidence="10" id="KW-1185">Reference proteome</keyword>
<evidence type="ECO:0000256" key="3">
    <source>
        <dbReference type="ARBA" id="ARBA00022692"/>
    </source>
</evidence>
<keyword evidence="4 8" id="KW-1133">Transmembrane helix</keyword>
<comment type="function">
    <text evidence="8">Gustatory receptor which mediates acceptance or avoidance behavior, depending on its substrates.</text>
</comment>
<keyword evidence="6 8" id="KW-0675">Receptor</keyword>
<dbReference type="Proteomes" id="UP000826195">
    <property type="component" value="Unassembled WGS sequence"/>
</dbReference>
<name>A0AAV7I8F3_COTGL</name>
<dbReference type="AlphaFoldDB" id="A0AAV7I8F3"/>
<comment type="similarity">
    <text evidence="8">Belongs to the insect chemoreceptor superfamily. Gustatory receptor (GR) family.</text>
</comment>
<proteinExistence type="inferred from homology"/>
<accession>A0AAV7I8F3</accession>
<feature type="transmembrane region" description="Helical" evidence="8">
    <location>
        <begin position="174"/>
        <end position="191"/>
    </location>
</feature>
<evidence type="ECO:0000256" key="6">
    <source>
        <dbReference type="ARBA" id="ARBA00023170"/>
    </source>
</evidence>
<feature type="transmembrane region" description="Helical" evidence="8">
    <location>
        <begin position="280"/>
        <end position="300"/>
    </location>
</feature>
<feature type="transmembrane region" description="Helical" evidence="8">
    <location>
        <begin position="14"/>
        <end position="30"/>
    </location>
</feature>
<dbReference type="GO" id="GO:0005886">
    <property type="term" value="C:plasma membrane"/>
    <property type="evidence" value="ECO:0007669"/>
    <property type="project" value="UniProtKB-SubCell"/>
</dbReference>
<dbReference type="GO" id="GO:0043025">
    <property type="term" value="C:neuronal cell body"/>
    <property type="evidence" value="ECO:0007669"/>
    <property type="project" value="TreeGrafter"/>
</dbReference>
<dbReference type="PANTHER" id="PTHR21143">
    <property type="entry name" value="INVERTEBRATE GUSTATORY RECEPTOR"/>
    <property type="match status" value="1"/>
</dbReference>
<evidence type="ECO:0000256" key="7">
    <source>
        <dbReference type="ARBA" id="ARBA00023224"/>
    </source>
</evidence>
<evidence type="ECO:0000256" key="4">
    <source>
        <dbReference type="ARBA" id="ARBA00022989"/>
    </source>
</evidence>
<dbReference type="GO" id="GO:0007165">
    <property type="term" value="P:signal transduction"/>
    <property type="evidence" value="ECO:0007669"/>
    <property type="project" value="UniProtKB-KW"/>
</dbReference>
<evidence type="ECO:0000256" key="2">
    <source>
        <dbReference type="ARBA" id="ARBA00022475"/>
    </source>
</evidence>
<dbReference type="GO" id="GO:0050909">
    <property type="term" value="P:sensory perception of taste"/>
    <property type="evidence" value="ECO:0007669"/>
    <property type="project" value="InterPro"/>
</dbReference>
<reference evidence="9 10" key="1">
    <citation type="journal article" date="2021" name="J. Hered.">
        <title>A chromosome-level genome assembly of the parasitoid wasp, Cotesia glomerata (Hymenoptera: Braconidae).</title>
        <authorList>
            <person name="Pinto B.J."/>
            <person name="Weis J.J."/>
            <person name="Gamble T."/>
            <person name="Ode P.J."/>
            <person name="Paul R."/>
            <person name="Zaspel J.M."/>
        </authorList>
    </citation>
    <scope>NUCLEOTIDE SEQUENCE [LARGE SCALE GENOMIC DNA]</scope>
    <source>
        <strain evidence="9">CgM1</strain>
    </source>
</reference>
<comment type="subcellular location">
    <subcellularLocation>
        <location evidence="1 8">Cell membrane</location>
        <topology evidence="1 8">Multi-pass membrane protein</topology>
    </subcellularLocation>
</comment>
<keyword evidence="5 8" id="KW-0472">Membrane</keyword>
<dbReference type="GO" id="GO:0008049">
    <property type="term" value="P:male courtship behavior"/>
    <property type="evidence" value="ECO:0007669"/>
    <property type="project" value="TreeGrafter"/>
</dbReference>
<dbReference type="EMBL" id="JAHXZJ010001864">
    <property type="protein sequence ID" value="KAH0549035.1"/>
    <property type="molecule type" value="Genomic_DNA"/>
</dbReference>